<evidence type="ECO:0000256" key="5">
    <source>
        <dbReference type="SAM" id="MobiDB-lite"/>
    </source>
</evidence>
<accession>A0AAN6X3Z7</accession>
<feature type="transmembrane region" description="Helical" evidence="6">
    <location>
        <begin position="117"/>
        <end position="137"/>
    </location>
</feature>
<keyword evidence="4 6" id="KW-0472">Membrane</keyword>
<feature type="domain" description="Golgin subfamily A member 7/ERF4" evidence="8">
    <location>
        <begin position="1577"/>
        <end position="1704"/>
    </location>
</feature>
<feature type="compositionally biased region" description="Pro residues" evidence="5">
    <location>
        <begin position="1348"/>
        <end position="1357"/>
    </location>
</feature>
<evidence type="ECO:0000313" key="10">
    <source>
        <dbReference type="EMBL" id="KAK4193638.1"/>
    </source>
</evidence>
<dbReference type="CDD" id="cd22249">
    <property type="entry name" value="UDM1_RNF168_RNF169-like"/>
    <property type="match status" value="1"/>
</dbReference>
<dbReference type="PANTHER" id="PTHR39469:SF1">
    <property type="entry name" value="DUF4203 DOMAIN-CONTAINING PROTEIN"/>
    <property type="match status" value="1"/>
</dbReference>
<evidence type="ECO:0000256" key="2">
    <source>
        <dbReference type="ARBA" id="ARBA00022692"/>
    </source>
</evidence>
<feature type="chain" id="PRO_5042843738" description="Ras modification protein ERF4" evidence="7">
    <location>
        <begin position="26"/>
        <end position="1739"/>
    </location>
</feature>
<organism evidence="10 11">
    <name type="scientific">Podospora australis</name>
    <dbReference type="NCBI Taxonomy" id="1536484"/>
    <lineage>
        <taxon>Eukaryota</taxon>
        <taxon>Fungi</taxon>
        <taxon>Dikarya</taxon>
        <taxon>Ascomycota</taxon>
        <taxon>Pezizomycotina</taxon>
        <taxon>Sordariomycetes</taxon>
        <taxon>Sordariomycetidae</taxon>
        <taxon>Sordariales</taxon>
        <taxon>Podosporaceae</taxon>
        <taxon>Podospora</taxon>
    </lineage>
</organism>
<feature type="transmembrane region" description="Helical" evidence="6">
    <location>
        <begin position="253"/>
        <end position="272"/>
    </location>
</feature>
<feature type="transmembrane region" description="Helical" evidence="6">
    <location>
        <begin position="171"/>
        <end position="194"/>
    </location>
</feature>
<evidence type="ECO:0000256" key="7">
    <source>
        <dbReference type="SAM" id="SignalP"/>
    </source>
</evidence>
<dbReference type="InterPro" id="IPR019383">
    <property type="entry name" value="Golgin_A_7/ERF4"/>
</dbReference>
<feature type="domain" description="TM7S3/TM198-like" evidence="9">
    <location>
        <begin position="122"/>
        <end position="327"/>
    </location>
</feature>
<feature type="region of interest" description="Disordered" evidence="5">
    <location>
        <begin position="1320"/>
        <end position="1459"/>
    </location>
</feature>
<feature type="compositionally biased region" description="Polar residues" evidence="5">
    <location>
        <begin position="671"/>
        <end position="696"/>
    </location>
</feature>
<dbReference type="GO" id="GO:0016020">
    <property type="term" value="C:membrane"/>
    <property type="evidence" value="ECO:0007669"/>
    <property type="project" value="UniProtKB-SubCell"/>
</dbReference>
<evidence type="ECO:0000313" key="11">
    <source>
        <dbReference type="Proteomes" id="UP001302126"/>
    </source>
</evidence>
<dbReference type="Pfam" id="PF13886">
    <property type="entry name" value="TM7S3_TM198"/>
    <property type="match status" value="1"/>
</dbReference>
<comment type="subcellular location">
    <subcellularLocation>
        <location evidence="1">Membrane</location>
        <topology evidence="1">Multi-pass membrane protein</topology>
    </subcellularLocation>
</comment>
<comment type="caution">
    <text evidence="10">The sequence shown here is derived from an EMBL/GenBank/DDBJ whole genome shotgun (WGS) entry which is preliminary data.</text>
</comment>
<dbReference type="PANTHER" id="PTHR39469">
    <property type="entry name" value="CHROMOSOME 1, WHOLE GENOME SHOTGUN SEQUENCE"/>
    <property type="match status" value="1"/>
</dbReference>
<feature type="compositionally biased region" description="Basic residues" evidence="5">
    <location>
        <begin position="1276"/>
        <end position="1286"/>
    </location>
</feature>
<gene>
    <name evidence="10" type="ORF">QBC35DRAFT_445978</name>
</gene>
<keyword evidence="7" id="KW-0732">Signal</keyword>
<sequence length="1739" mass="187288">MRLLSQSWGKAACICLTYVAGFALGEPRAPERRQDVAPSATDKPSPTSAEDERQNTALSASVTNDGNVSSTTVSITPSSSPTSSAAEPTASRGYNASLFNATLPEDQLPIKPVITPGWSVAGTIMLITGTAYALVGIKTKWLHTYFSAAFLASLSTTTLIVYVMVPPVSNAIQGAYVVAVVCTGAILGGLAIIFKEITECLGGPLGGFCFSMWLLTLQPGGLVQSVGGKIAFIASFTFSGFGLYFLPWMQIRMYALIACISFSGATVTVMGIDCFSRAGLKEFWAYIWALNDKLFPLGAATYPLTRGIRVELAVTVILFLAGIISQLKLWRLIKDRRSKREEELAEGERNLRIEEEAIGRQVEEMTKRERRRWERVYGEGATDSGLGDVDSEKRARTTFSATRTPSPVELDGTSKMSLDPGAHISPAVTAVIETILNKDASDGRITVRVGEDEIPESSTPTDVAPDPMTDMIDEKRESTVTTESKHTSLAKTEFPVFTPPCQLSESKTEEDRSSFATFADSEDGECVSKPQVRDSMTERLANRLSTGSAKLMRNLSQRSTKSKKAVVEGAGGTSREELMEATRSERDDADSLAAVMDDLSSSDNETVGPSTQARTVDLQVGQALGSDAEVKIEEPETTTKQEAILPTSQARRASKDSHKTIEMIPTPPAGLSSTEPLDITQTGSSDDSGKLTQTELLSELDESGGAGHEEPAAGADAEEKSVRRASVDSVAASLTKGNLPRPLSRVALSYRTNEWAKHLSAADTPEPEELQVCERLESVTNKLDEEPAPLDVVDLQQTAATATLPPAAPRSASAASMLSNHNGLARSSSGGSLPGYPDPAYGGLQPALTSEQQTRNKTPYRSASMNGMIVRGRNSRMMTEPIAEEGTDGEPTRPVATRFLSDTPWTIPAANSGLPIPPELSASTSVSNLNRSSVPLYNQPATLIGMREALLRSKASGAFNAHPSPEPVYGAAQFGNPLSRRSSDDADSSHNYPSPISQPSPTLDLDDLPMSQRKMLIRQSSMNSVVNYPALTSSKSRASLFAPSSPPPADLAAFDSHQPMRHSVAPSEAIRQAQLANFRHSVQADLRNKNSSPTPGLVRQLSFGAEKNGNNFHGLDLQPGVSPSTSSLRNAFAGPDRGVVGGENVSRNLERQRSMMPTQKEAEAQRLDKERMQREFEERMRSGRMISAHQDAIRRLQREKRETGKLQKILYPEEDEAVSAVGPLHPSPTASPTASHPPPPPTSSVTTTGTVNAHQLDASTADTQLPPVVSVAPGRPPRKNSLLRRRGFGSARLDYLGHDPSPFRTRAAAAHQRISAARLWNPSNSTPRAPLTSTATAATTTVRRPRRPSTPPPPPVPLELTVDPAESVNNNSGFGDLPLLTPTSPSYGPDRPSISHRVSLQLERKAGAEQRISLPPSLRHTPSPAEEPEAGPSFIKPAVVRPPTSTSRRLRSRGQSISSRLKVPFGLSLEPATKTRDVKGKGKEKAVPPVMAPPPPEDDRDRFSPDLERGVEMNPRHSTASRISGIGSVISSDDSSILGDPDQPADNGEEWGPQHPCYPHLNPHVPVDSPEYTSTRIIRIRRDWLLEGDLAPTFSNLYPDILDPAGLSEQEFRRVIDKLNSELVPAFSPSNWRNVLDGVLGLATGWLWDDFGFTAVKSRLRNLEKWIEQWNAEVAKAMGAGEPGSNVIPPKIVPLRRTGYMTLDIQIPDPEIAPASPTTPGASRDGPLGIAEPPPAITA</sequence>
<feature type="compositionally biased region" description="Basic and acidic residues" evidence="5">
    <location>
        <begin position="1473"/>
        <end position="1486"/>
    </location>
</feature>
<reference evidence="10" key="2">
    <citation type="submission" date="2023-05" db="EMBL/GenBank/DDBJ databases">
        <authorList>
            <consortium name="Lawrence Berkeley National Laboratory"/>
            <person name="Steindorff A."/>
            <person name="Hensen N."/>
            <person name="Bonometti L."/>
            <person name="Westerberg I."/>
            <person name="Brannstrom I.O."/>
            <person name="Guillou S."/>
            <person name="Cros-Aarteil S."/>
            <person name="Calhoun S."/>
            <person name="Haridas S."/>
            <person name="Kuo A."/>
            <person name="Mondo S."/>
            <person name="Pangilinan J."/>
            <person name="Riley R."/>
            <person name="Labutti K."/>
            <person name="Andreopoulos B."/>
            <person name="Lipzen A."/>
            <person name="Chen C."/>
            <person name="Yanf M."/>
            <person name="Daum C."/>
            <person name="Ng V."/>
            <person name="Clum A."/>
            <person name="Ohm R."/>
            <person name="Martin F."/>
            <person name="Silar P."/>
            <person name="Natvig D."/>
            <person name="Lalanne C."/>
            <person name="Gautier V."/>
            <person name="Ament-Velasquez S.L."/>
            <person name="Kruys A."/>
            <person name="Hutchinson M.I."/>
            <person name="Powell A.J."/>
            <person name="Barry K."/>
            <person name="Miller A.N."/>
            <person name="Grigoriev I.V."/>
            <person name="Debuchy R."/>
            <person name="Gladieux P."/>
            <person name="Thoren M.H."/>
            <person name="Johannesson H."/>
        </authorList>
    </citation>
    <scope>NUCLEOTIDE SEQUENCE</scope>
    <source>
        <strain evidence="10">PSN309</strain>
    </source>
</reference>
<feature type="compositionally biased region" description="Low complexity" evidence="5">
    <location>
        <begin position="69"/>
        <end position="89"/>
    </location>
</feature>
<feature type="compositionally biased region" description="Polar residues" evidence="5">
    <location>
        <begin position="543"/>
        <end position="559"/>
    </location>
</feature>
<dbReference type="InterPro" id="IPR025256">
    <property type="entry name" value="TM7S3/TM198-like_dom"/>
</dbReference>
<feature type="compositionally biased region" description="Basic and acidic residues" evidence="5">
    <location>
        <begin position="574"/>
        <end position="586"/>
    </location>
</feature>
<name>A0AAN6X3Z7_9PEZI</name>
<feature type="region of interest" description="Disordered" evidence="5">
    <location>
        <begin position="542"/>
        <end position="742"/>
    </location>
</feature>
<keyword evidence="11" id="KW-1185">Reference proteome</keyword>
<reference evidence="10" key="1">
    <citation type="journal article" date="2023" name="Mol. Phylogenet. Evol.">
        <title>Genome-scale phylogeny and comparative genomics of the fungal order Sordariales.</title>
        <authorList>
            <person name="Hensen N."/>
            <person name="Bonometti L."/>
            <person name="Westerberg I."/>
            <person name="Brannstrom I.O."/>
            <person name="Guillou S."/>
            <person name="Cros-Aarteil S."/>
            <person name="Calhoun S."/>
            <person name="Haridas S."/>
            <person name="Kuo A."/>
            <person name="Mondo S."/>
            <person name="Pangilinan J."/>
            <person name="Riley R."/>
            <person name="LaButti K."/>
            <person name="Andreopoulos B."/>
            <person name="Lipzen A."/>
            <person name="Chen C."/>
            <person name="Yan M."/>
            <person name="Daum C."/>
            <person name="Ng V."/>
            <person name="Clum A."/>
            <person name="Steindorff A."/>
            <person name="Ohm R.A."/>
            <person name="Martin F."/>
            <person name="Silar P."/>
            <person name="Natvig D.O."/>
            <person name="Lalanne C."/>
            <person name="Gautier V."/>
            <person name="Ament-Velasquez S.L."/>
            <person name="Kruys A."/>
            <person name="Hutchinson M.I."/>
            <person name="Powell A.J."/>
            <person name="Barry K."/>
            <person name="Miller A.N."/>
            <person name="Grigoriev I.V."/>
            <person name="Debuchy R."/>
            <person name="Gladieux P."/>
            <person name="Hiltunen Thoren M."/>
            <person name="Johannesson H."/>
        </authorList>
    </citation>
    <scope>NUCLEOTIDE SEQUENCE</scope>
    <source>
        <strain evidence="10">PSN309</strain>
    </source>
</reference>
<feature type="transmembrane region" description="Helical" evidence="6">
    <location>
        <begin position="201"/>
        <end position="220"/>
    </location>
</feature>
<feature type="compositionally biased region" description="Basic and acidic residues" evidence="5">
    <location>
        <begin position="628"/>
        <end position="639"/>
    </location>
</feature>
<dbReference type="EMBL" id="MU864350">
    <property type="protein sequence ID" value="KAK4193638.1"/>
    <property type="molecule type" value="Genomic_DNA"/>
</dbReference>
<evidence type="ECO:0000256" key="3">
    <source>
        <dbReference type="ARBA" id="ARBA00022989"/>
    </source>
</evidence>
<feature type="region of interest" description="Disordered" evidence="5">
    <location>
        <begin position="384"/>
        <end position="419"/>
    </location>
</feature>
<feature type="compositionally biased region" description="Polar residues" evidence="5">
    <location>
        <begin position="822"/>
        <end position="831"/>
    </location>
</feature>
<evidence type="ECO:0000256" key="1">
    <source>
        <dbReference type="ARBA" id="ARBA00004141"/>
    </source>
</evidence>
<feature type="region of interest" description="Disordered" evidence="5">
    <location>
        <begin position="961"/>
        <end position="1007"/>
    </location>
</feature>
<feature type="signal peptide" evidence="7">
    <location>
        <begin position="1"/>
        <end position="25"/>
    </location>
</feature>
<evidence type="ECO:0000256" key="4">
    <source>
        <dbReference type="ARBA" id="ARBA00023136"/>
    </source>
</evidence>
<feature type="compositionally biased region" description="Polar residues" evidence="5">
    <location>
        <begin position="599"/>
        <end position="614"/>
    </location>
</feature>
<feature type="region of interest" description="Disordered" evidence="5">
    <location>
        <begin position="29"/>
        <end position="89"/>
    </location>
</feature>
<feature type="region of interest" description="Disordered" evidence="5">
    <location>
        <begin position="1218"/>
        <end position="1286"/>
    </location>
</feature>
<feature type="region of interest" description="Disordered" evidence="5">
    <location>
        <begin position="1471"/>
        <end position="1503"/>
    </location>
</feature>
<dbReference type="Proteomes" id="UP001302126">
    <property type="component" value="Unassembled WGS sequence"/>
</dbReference>
<keyword evidence="2 6" id="KW-0812">Transmembrane</keyword>
<evidence type="ECO:0000259" key="9">
    <source>
        <dbReference type="Pfam" id="PF13886"/>
    </source>
</evidence>
<feature type="region of interest" description="Disordered" evidence="5">
    <location>
        <begin position="1529"/>
        <end position="1549"/>
    </location>
</feature>
<keyword evidence="3 6" id="KW-1133">Transmembrane helix</keyword>
<feature type="compositionally biased region" description="Polar residues" evidence="5">
    <location>
        <begin position="55"/>
        <end position="68"/>
    </location>
</feature>
<feature type="compositionally biased region" description="Polar residues" evidence="5">
    <location>
        <begin position="990"/>
        <end position="1001"/>
    </location>
</feature>
<feature type="transmembrane region" description="Helical" evidence="6">
    <location>
        <begin position="226"/>
        <end position="246"/>
    </location>
</feature>
<feature type="compositionally biased region" description="Low complexity" evidence="5">
    <location>
        <begin position="1529"/>
        <end position="1542"/>
    </location>
</feature>
<evidence type="ECO:0000259" key="8">
    <source>
        <dbReference type="Pfam" id="PF10256"/>
    </source>
</evidence>
<feature type="region of interest" description="Disordered" evidence="5">
    <location>
        <begin position="822"/>
        <end position="859"/>
    </location>
</feature>
<proteinExistence type="predicted"/>
<dbReference type="Pfam" id="PF10256">
    <property type="entry name" value="Erf4"/>
    <property type="match status" value="1"/>
</dbReference>
<evidence type="ECO:0000256" key="6">
    <source>
        <dbReference type="SAM" id="Phobius"/>
    </source>
</evidence>
<feature type="compositionally biased region" description="Low complexity" evidence="5">
    <location>
        <begin position="1326"/>
        <end position="1342"/>
    </location>
</feature>
<feature type="transmembrane region" description="Helical" evidence="6">
    <location>
        <begin position="144"/>
        <end position="165"/>
    </location>
</feature>
<protein>
    <recommendedName>
        <fullName evidence="12">Ras modification protein ERF4</fullName>
    </recommendedName>
</protein>
<feature type="compositionally biased region" description="Basic and acidic residues" evidence="5">
    <location>
        <begin position="707"/>
        <end position="726"/>
    </location>
</feature>
<feature type="compositionally biased region" description="Polar residues" evidence="5">
    <location>
        <begin position="640"/>
        <end position="651"/>
    </location>
</feature>
<feature type="region of interest" description="Disordered" evidence="5">
    <location>
        <begin position="1709"/>
        <end position="1739"/>
    </location>
</feature>
<feature type="compositionally biased region" description="Polar residues" evidence="5">
    <location>
        <begin position="847"/>
        <end position="859"/>
    </location>
</feature>
<evidence type="ECO:0008006" key="12">
    <source>
        <dbReference type="Google" id="ProtNLM"/>
    </source>
</evidence>
<feature type="region of interest" description="Disordered" evidence="5">
    <location>
        <begin position="1109"/>
        <end position="1167"/>
    </location>
</feature>